<evidence type="ECO:0000256" key="4">
    <source>
        <dbReference type="SAM" id="SignalP"/>
    </source>
</evidence>
<protein>
    <submittedName>
        <fullName evidence="5">NitT/TauT family transport system substrate-binding protein</fullName>
    </submittedName>
</protein>
<name>A0A4R1MJQ4_9FIRM</name>
<dbReference type="Proteomes" id="UP000294545">
    <property type="component" value="Unassembled WGS sequence"/>
</dbReference>
<reference evidence="5 6" key="1">
    <citation type="submission" date="2019-03" db="EMBL/GenBank/DDBJ databases">
        <title>Genomic Encyclopedia of Type Strains, Phase IV (KMG-IV): sequencing the most valuable type-strain genomes for metagenomic binning, comparative biology and taxonomic classification.</title>
        <authorList>
            <person name="Goeker M."/>
        </authorList>
    </citation>
    <scope>NUCLEOTIDE SEQUENCE [LARGE SCALE GENOMIC DNA]</scope>
    <source>
        <strain evidence="5 6">DSM 24176</strain>
    </source>
</reference>
<dbReference type="SUPFAM" id="SSF53850">
    <property type="entry name" value="Periplasmic binding protein-like II"/>
    <property type="match status" value="1"/>
</dbReference>
<evidence type="ECO:0000313" key="6">
    <source>
        <dbReference type="Proteomes" id="UP000294545"/>
    </source>
</evidence>
<keyword evidence="4" id="KW-0732">Signal</keyword>
<sequence>MRKIISLIMVITMVVTVFTGCTTNESQKEDRTKETIQDNHEVSLEDDKEEESVETITIKVAAPAGAPTLSMIKMFKEEPDFGENIEVIYETVKSPDLMASRVVSQEVDIAVVPTNLAASLYNREVNYKIAASTVWGILYVVGNEPLNEIEGLKGETIYTMGRGLTPDIILRYVLSNNGIDPDTDVNLNYMGEASELASTFIAGNSDITLIPEPALSNIMINKEDTKIVLDLQEEWSKINDSDTAYPQASLIIKNEIIEDYPEFIEAFLNEYNNSILWLEDNVEIAGEYSQALETGLSKDAVINGLSRSNIEYKSMQESKEALETYLNILFEYSPEVIGGKLPDENFYFEQ</sequence>
<accession>A0A4R1MJQ4</accession>
<dbReference type="InterPro" id="IPR027024">
    <property type="entry name" value="UCP027386_ABC_sbc_TM0202"/>
</dbReference>
<dbReference type="EMBL" id="SMGQ01000013">
    <property type="protein sequence ID" value="TCK92737.1"/>
    <property type="molecule type" value="Genomic_DNA"/>
</dbReference>
<feature type="chain" id="PRO_5039656822" evidence="4">
    <location>
        <begin position="20"/>
        <end position="350"/>
    </location>
</feature>
<dbReference type="PIRSF" id="PIRSF027386">
    <property type="entry name" value="UCP027386_ABC_sbc_TM0202"/>
    <property type="match status" value="1"/>
</dbReference>
<comment type="pathway">
    <text evidence="1">Quinol/quinone metabolism; menaquinone biosynthesis.</text>
</comment>
<keyword evidence="2" id="KW-0474">Menaquinone biosynthesis</keyword>
<dbReference type="Gene3D" id="3.40.190.10">
    <property type="entry name" value="Periplasmic binding protein-like II"/>
    <property type="match status" value="2"/>
</dbReference>
<evidence type="ECO:0000313" key="5">
    <source>
        <dbReference type="EMBL" id="TCK92737.1"/>
    </source>
</evidence>
<dbReference type="PROSITE" id="PS51257">
    <property type="entry name" value="PROKAR_LIPOPROTEIN"/>
    <property type="match status" value="1"/>
</dbReference>
<dbReference type="GO" id="GO:0016829">
    <property type="term" value="F:lyase activity"/>
    <property type="evidence" value="ECO:0007669"/>
    <property type="project" value="UniProtKB-KW"/>
</dbReference>
<feature type="signal peptide" evidence="4">
    <location>
        <begin position="1"/>
        <end position="19"/>
    </location>
</feature>
<keyword evidence="6" id="KW-1185">Reference proteome</keyword>
<dbReference type="PANTHER" id="PTHR30024:SF46">
    <property type="entry name" value="ABC TRANSPORTER, SUBSTRATE-BINDING LIPOPROTEIN"/>
    <property type="match status" value="1"/>
</dbReference>
<gene>
    <name evidence="5" type="ORF">EDC19_1892</name>
</gene>
<organism evidence="5 6">
    <name type="scientific">Natranaerovirga hydrolytica</name>
    <dbReference type="NCBI Taxonomy" id="680378"/>
    <lineage>
        <taxon>Bacteria</taxon>
        <taxon>Bacillati</taxon>
        <taxon>Bacillota</taxon>
        <taxon>Clostridia</taxon>
        <taxon>Lachnospirales</taxon>
        <taxon>Natranaerovirgaceae</taxon>
        <taxon>Natranaerovirga</taxon>
    </lineage>
</organism>
<keyword evidence="3" id="KW-0456">Lyase</keyword>
<proteinExistence type="predicted"/>
<dbReference type="InterPro" id="IPR003773">
    <property type="entry name" value="Menaquinone_biosynth"/>
</dbReference>
<dbReference type="GO" id="GO:0009234">
    <property type="term" value="P:menaquinone biosynthetic process"/>
    <property type="evidence" value="ECO:0007669"/>
    <property type="project" value="UniProtKB-UniPathway"/>
</dbReference>
<dbReference type="UniPathway" id="UPA00079"/>
<comment type="caution">
    <text evidence="5">The sequence shown here is derived from an EMBL/GenBank/DDBJ whole genome shotgun (WGS) entry which is preliminary data.</text>
</comment>
<evidence type="ECO:0000256" key="2">
    <source>
        <dbReference type="ARBA" id="ARBA00022428"/>
    </source>
</evidence>
<dbReference type="OrthoDB" id="9814375at2"/>
<dbReference type="AlphaFoldDB" id="A0A4R1MJQ4"/>
<dbReference type="PANTHER" id="PTHR30024">
    <property type="entry name" value="ALIPHATIC SULFONATES-BINDING PROTEIN-RELATED"/>
    <property type="match status" value="1"/>
</dbReference>
<dbReference type="RefSeq" id="WP_132282596.1">
    <property type="nucleotide sequence ID" value="NZ_SMGQ01000013.1"/>
</dbReference>
<dbReference type="Pfam" id="PF02621">
    <property type="entry name" value="VitK2_biosynth"/>
    <property type="match status" value="1"/>
</dbReference>
<evidence type="ECO:0000256" key="1">
    <source>
        <dbReference type="ARBA" id="ARBA00004863"/>
    </source>
</evidence>
<evidence type="ECO:0000256" key="3">
    <source>
        <dbReference type="ARBA" id="ARBA00023239"/>
    </source>
</evidence>